<evidence type="ECO:0000313" key="2">
    <source>
        <dbReference type="Proteomes" id="UP000249873"/>
    </source>
</evidence>
<dbReference type="EMBL" id="CP029480">
    <property type="protein sequence ID" value="AWV96979.1"/>
    <property type="molecule type" value="Genomic_DNA"/>
</dbReference>
<protein>
    <submittedName>
        <fullName evidence="1">Uncharacterized protein</fullName>
    </submittedName>
</protein>
<evidence type="ECO:0000313" key="1">
    <source>
        <dbReference type="EMBL" id="AWV96979.1"/>
    </source>
</evidence>
<proteinExistence type="predicted"/>
<gene>
    <name evidence="1" type="ORF">DJ013_01825</name>
</gene>
<organism evidence="1 2">
    <name type="scientific">Arcticibacterium luteifluviistationis</name>
    <dbReference type="NCBI Taxonomy" id="1784714"/>
    <lineage>
        <taxon>Bacteria</taxon>
        <taxon>Pseudomonadati</taxon>
        <taxon>Bacteroidota</taxon>
        <taxon>Cytophagia</taxon>
        <taxon>Cytophagales</taxon>
        <taxon>Leadbetterellaceae</taxon>
        <taxon>Arcticibacterium</taxon>
    </lineage>
</organism>
<dbReference type="KEGG" id="als:DJ013_01825"/>
<dbReference type="Proteomes" id="UP000249873">
    <property type="component" value="Chromosome"/>
</dbReference>
<sequence>MALNYMSNLGHFHFKELNSIQTLWSGNWSHIQLIYSEWLKIVSRKSRCRQNYIGKTFFQD</sequence>
<accession>A0A2Z4G741</accession>
<reference evidence="1 2" key="1">
    <citation type="submission" date="2018-05" db="EMBL/GenBank/DDBJ databases">
        <title>Complete genome sequence of Arcticibacterium luteifluviistationis SM1504T, a cytophagaceae bacterium isolated from Arctic surface seawater.</title>
        <authorList>
            <person name="Li Y."/>
            <person name="Qin Q.-L."/>
        </authorList>
    </citation>
    <scope>NUCLEOTIDE SEQUENCE [LARGE SCALE GENOMIC DNA]</scope>
    <source>
        <strain evidence="1 2">SM1504</strain>
    </source>
</reference>
<dbReference type="AlphaFoldDB" id="A0A2Z4G741"/>
<name>A0A2Z4G741_9BACT</name>
<keyword evidence="2" id="KW-1185">Reference proteome</keyword>